<dbReference type="EMBL" id="OUUW01000013">
    <property type="protein sequence ID" value="SPP87817.1"/>
    <property type="molecule type" value="Genomic_DNA"/>
</dbReference>
<dbReference type="InterPro" id="IPR000403">
    <property type="entry name" value="PI3/4_kinase_cat_dom"/>
</dbReference>
<dbReference type="Gene3D" id="2.60.40.150">
    <property type="entry name" value="C2 domain"/>
    <property type="match status" value="1"/>
</dbReference>
<feature type="domain" description="PI3K-ABD" evidence="9">
    <location>
        <begin position="59"/>
        <end position="147"/>
    </location>
</feature>
<dbReference type="InterPro" id="IPR018936">
    <property type="entry name" value="PI3/4_kinase_CS"/>
</dbReference>
<dbReference type="EC" id="2.7.1.137" evidence="2"/>
<dbReference type="SUPFAM" id="SSF48371">
    <property type="entry name" value="ARM repeat"/>
    <property type="match status" value="1"/>
</dbReference>
<dbReference type="FunFam" id="1.10.1070.11:FF:000001">
    <property type="entry name" value="Phosphatidylinositol 4,5-bisphosphate 3-kinase catalytic subunit"/>
    <property type="match status" value="1"/>
</dbReference>
<dbReference type="GO" id="GO:0032060">
    <property type="term" value="P:bleb assembly"/>
    <property type="evidence" value="ECO:0007669"/>
    <property type="project" value="UniProtKB-ARBA"/>
</dbReference>
<dbReference type="PROSITE" id="PS00916">
    <property type="entry name" value="PI3_4_KINASE_2"/>
    <property type="match status" value="1"/>
</dbReference>
<feature type="domain" description="PIK helical" evidence="10">
    <location>
        <begin position="564"/>
        <end position="741"/>
    </location>
</feature>
<evidence type="ECO:0000259" key="12">
    <source>
        <dbReference type="PROSITE" id="PS51547"/>
    </source>
</evidence>
<dbReference type="Pfam" id="PF00454">
    <property type="entry name" value="PI3_PI4_kinase"/>
    <property type="match status" value="1"/>
</dbReference>
<comment type="catalytic activity">
    <reaction evidence="1">
        <text>a 1,2-diacyl-sn-glycero-3-phospho-(1D-myo-inositol) + ATP = a 1,2-diacyl-sn-glycero-3-phospho-(1D-myo-inositol-3-phosphate) + ADP + H(+)</text>
        <dbReference type="Rhea" id="RHEA:12709"/>
        <dbReference type="ChEBI" id="CHEBI:15378"/>
        <dbReference type="ChEBI" id="CHEBI:30616"/>
        <dbReference type="ChEBI" id="CHEBI:57880"/>
        <dbReference type="ChEBI" id="CHEBI:58088"/>
        <dbReference type="ChEBI" id="CHEBI:456216"/>
        <dbReference type="EC" id="2.7.1.137"/>
    </reaction>
</comment>
<dbReference type="PANTHER" id="PTHR10048:SF118">
    <property type="entry name" value="PI-3 KINASE"/>
    <property type="match status" value="1"/>
</dbReference>
<dbReference type="InterPro" id="IPR042236">
    <property type="entry name" value="PI3K_accessory_sf"/>
</dbReference>
<dbReference type="PANTHER" id="PTHR10048">
    <property type="entry name" value="PHOSPHATIDYLINOSITOL KINASE"/>
    <property type="match status" value="1"/>
</dbReference>
<evidence type="ECO:0000256" key="4">
    <source>
        <dbReference type="ARBA" id="ARBA00022741"/>
    </source>
</evidence>
<dbReference type="InterPro" id="IPR016024">
    <property type="entry name" value="ARM-type_fold"/>
</dbReference>
<keyword evidence="6" id="KW-0067">ATP-binding</keyword>
<keyword evidence="3" id="KW-0808">Transferase</keyword>
<dbReference type="STRING" id="7266.A0A3B0K0I3"/>
<keyword evidence="14" id="KW-1185">Reference proteome</keyword>
<dbReference type="PROSITE" id="PS51544">
    <property type="entry name" value="PI3K_ABD"/>
    <property type="match status" value="1"/>
</dbReference>
<dbReference type="CDD" id="cd05165">
    <property type="entry name" value="PI3Kc_I"/>
    <property type="match status" value="1"/>
</dbReference>
<dbReference type="GO" id="GO:0016477">
    <property type="term" value="P:cell migration"/>
    <property type="evidence" value="ECO:0007669"/>
    <property type="project" value="TreeGrafter"/>
</dbReference>
<dbReference type="PROSITE" id="PS51546">
    <property type="entry name" value="PI3K_RBD"/>
    <property type="match status" value="1"/>
</dbReference>
<dbReference type="Pfam" id="PF00613">
    <property type="entry name" value="PI3Ka"/>
    <property type="match status" value="1"/>
</dbReference>
<dbReference type="SUPFAM" id="SSF54236">
    <property type="entry name" value="Ubiquitin-like"/>
    <property type="match status" value="1"/>
</dbReference>
<dbReference type="PROSITE" id="PS51545">
    <property type="entry name" value="PIK_HELICAL"/>
    <property type="match status" value="1"/>
</dbReference>
<dbReference type="OrthoDB" id="67688at2759"/>
<dbReference type="Gene3D" id="1.10.1070.11">
    <property type="entry name" value="Phosphatidylinositol 3-/4-kinase, catalytic domain"/>
    <property type="match status" value="1"/>
</dbReference>
<dbReference type="GO" id="GO:0048015">
    <property type="term" value="P:phosphatidylinositol-mediated signaling"/>
    <property type="evidence" value="ECO:0007669"/>
    <property type="project" value="TreeGrafter"/>
</dbReference>
<dbReference type="Pfam" id="PF00794">
    <property type="entry name" value="PI3K_rbd"/>
    <property type="match status" value="1"/>
</dbReference>
<dbReference type="SMART" id="SM00145">
    <property type="entry name" value="PI3Ka"/>
    <property type="match status" value="1"/>
</dbReference>
<reference evidence="14" key="1">
    <citation type="submission" date="2018-01" db="EMBL/GenBank/DDBJ databases">
        <authorList>
            <person name="Alioto T."/>
            <person name="Alioto T."/>
        </authorList>
    </citation>
    <scope>NUCLEOTIDE SEQUENCE [LARGE SCALE GENOMIC DNA]</scope>
</reference>
<dbReference type="Pfam" id="PF02192">
    <property type="entry name" value="PI3K_p85B"/>
    <property type="match status" value="1"/>
</dbReference>
<dbReference type="FunFam" id="3.10.20.770:FF:000005">
    <property type="entry name" value="Phosphatidylinositol 4,5-bisphosphate 3-kinase catalytic subunit"/>
    <property type="match status" value="1"/>
</dbReference>
<dbReference type="Proteomes" id="UP000268350">
    <property type="component" value="Unassembled WGS sequence"/>
</dbReference>
<evidence type="ECO:0000259" key="10">
    <source>
        <dbReference type="PROSITE" id="PS51545"/>
    </source>
</evidence>
<dbReference type="InterPro" id="IPR000341">
    <property type="entry name" value="PI3K_Ras-bd_dom"/>
</dbReference>
<comment type="similarity">
    <text evidence="7">Belongs to the PI3/PI4-kinase family.</text>
</comment>
<dbReference type="GO" id="GO:0005737">
    <property type="term" value="C:cytoplasm"/>
    <property type="evidence" value="ECO:0007669"/>
    <property type="project" value="UniProtKB-ARBA"/>
</dbReference>
<feature type="domain" description="C2 PI3K-type" evidence="12">
    <location>
        <begin position="362"/>
        <end position="530"/>
    </location>
</feature>
<dbReference type="SUPFAM" id="SSF49562">
    <property type="entry name" value="C2 domain (Calcium/lipid-binding domain, CaLB)"/>
    <property type="match status" value="1"/>
</dbReference>
<dbReference type="GO" id="GO:0035005">
    <property type="term" value="F:1-phosphatidylinositol-4-phosphate 3-kinase activity"/>
    <property type="evidence" value="ECO:0007669"/>
    <property type="project" value="TreeGrafter"/>
</dbReference>
<keyword evidence="4" id="KW-0547">Nucleotide-binding</keyword>
<dbReference type="Gene3D" id="3.30.1010.10">
    <property type="entry name" value="Phosphatidylinositol 3-kinase Catalytic Subunit, Chain A, domain 4"/>
    <property type="match status" value="1"/>
</dbReference>
<dbReference type="PROSITE" id="PS50290">
    <property type="entry name" value="PI3_4_KINASE_3"/>
    <property type="match status" value="1"/>
</dbReference>
<evidence type="ECO:0000259" key="9">
    <source>
        <dbReference type="PROSITE" id="PS51544"/>
    </source>
</evidence>
<accession>A0A3B0K0I3</accession>
<dbReference type="InterPro" id="IPR003113">
    <property type="entry name" value="PI3K_ABD"/>
</dbReference>
<dbReference type="GO" id="GO:0050920">
    <property type="term" value="P:regulation of chemotaxis"/>
    <property type="evidence" value="ECO:0007669"/>
    <property type="project" value="UniProtKB-ARBA"/>
</dbReference>
<dbReference type="FunFam" id="1.25.40.70:FF:000021">
    <property type="entry name" value="PI-3 kinase"/>
    <property type="match status" value="1"/>
</dbReference>
<evidence type="ECO:0000256" key="1">
    <source>
        <dbReference type="ARBA" id="ARBA00001498"/>
    </source>
</evidence>
<feature type="domain" description="PI3K/PI4K catalytic" evidence="8">
    <location>
        <begin position="808"/>
        <end position="1091"/>
    </location>
</feature>
<dbReference type="Pfam" id="PF00792">
    <property type="entry name" value="PI3K_C2"/>
    <property type="match status" value="1"/>
</dbReference>
<dbReference type="GO" id="GO:0005886">
    <property type="term" value="C:plasma membrane"/>
    <property type="evidence" value="ECO:0007669"/>
    <property type="project" value="TreeGrafter"/>
</dbReference>
<proteinExistence type="inferred from homology"/>
<evidence type="ECO:0000313" key="13">
    <source>
        <dbReference type="EMBL" id="SPP87817.1"/>
    </source>
</evidence>
<name>A0A3B0K0I3_DROGU</name>
<evidence type="ECO:0000313" key="14">
    <source>
        <dbReference type="Proteomes" id="UP000268350"/>
    </source>
</evidence>
<dbReference type="GO" id="GO:0005524">
    <property type="term" value="F:ATP binding"/>
    <property type="evidence" value="ECO:0007669"/>
    <property type="project" value="UniProtKB-KW"/>
</dbReference>
<dbReference type="GO" id="GO:0043491">
    <property type="term" value="P:phosphatidylinositol 3-kinase/protein kinase B signal transduction"/>
    <property type="evidence" value="ECO:0007669"/>
    <property type="project" value="TreeGrafter"/>
</dbReference>
<feature type="domain" description="PI3K-RBD" evidence="11">
    <location>
        <begin position="232"/>
        <end position="322"/>
    </location>
</feature>
<protein>
    <recommendedName>
        <fullName evidence="2">phosphatidylinositol 3-kinase</fullName>
        <ecNumber evidence="2">2.7.1.137</ecNumber>
    </recommendedName>
</protein>
<evidence type="ECO:0000259" key="11">
    <source>
        <dbReference type="PROSITE" id="PS51546"/>
    </source>
</evidence>
<dbReference type="SMART" id="SM00143">
    <property type="entry name" value="PI3K_p85B"/>
    <property type="match status" value="1"/>
</dbReference>
<dbReference type="SUPFAM" id="SSF56112">
    <property type="entry name" value="Protein kinase-like (PK-like)"/>
    <property type="match status" value="1"/>
</dbReference>
<dbReference type="FunFam" id="3.30.1010.10:FF:000008">
    <property type="entry name" value="Phosphatidylinositol 4,5-bisphosphate 3-kinase catalytic subunit gamma"/>
    <property type="match status" value="1"/>
</dbReference>
<dbReference type="Gene3D" id="1.25.40.70">
    <property type="entry name" value="Phosphatidylinositol 3-kinase, accessory domain (PIK)"/>
    <property type="match status" value="1"/>
</dbReference>
<evidence type="ECO:0000256" key="7">
    <source>
        <dbReference type="PROSITE-ProRule" id="PRU00880"/>
    </source>
</evidence>
<dbReference type="Gene3D" id="3.10.20.770">
    <property type="match status" value="1"/>
</dbReference>
<evidence type="ECO:0000256" key="5">
    <source>
        <dbReference type="ARBA" id="ARBA00022777"/>
    </source>
</evidence>
<dbReference type="SMART" id="SM00142">
    <property type="entry name" value="PI3K_C2"/>
    <property type="match status" value="1"/>
</dbReference>
<dbReference type="InterPro" id="IPR011009">
    <property type="entry name" value="Kinase-like_dom_sf"/>
</dbReference>
<dbReference type="InterPro" id="IPR001263">
    <property type="entry name" value="PI3K_accessory_dom"/>
</dbReference>
<dbReference type="InterPro" id="IPR035892">
    <property type="entry name" value="C2_domain_sf"/>
</dbReference>
<dbReference type="PROSITE" id="PS00915">
    <property type="entry name" value="PI3_4_KINASE_1"/>
    <property type="match status" value="1"/>
</dbReference>
<sequence>MNRTASVSHNHHHHSGGMLDNRQSAYVEHTHTGSGCGLPVTEYDLSDMRFSINLWKNDPPDYVDLICMIPNGTLLMMKAPSSTTIREIKVEVVKLAKQNCLGYMIKDACDYQFYGISVFNIEPYTDETKRLCEVQPYFGILSLGDRTDATSFSSDYELTKMVSGMIGSSFDHHRTQGTPEIDDFRRSMTDLCESIEVERSQFTWQQRLLYEHPLRLAGSADMPELIRQRHPTSAFLIVVKNENDQSTFTLSVMEKDTPLSLIESTLQKMNRSQMKMNDRAGDYILKVSGRDEYLFGDHPLIQFLYIQEALSDSAVPNVVLQSVIRLESYINHHNEQSMGLKRAPKKERPVVLHKAPTSLWDLGNYFQLTLHSISNVNYDKTRAFRVGVDVGLYHGEHKLCSQRSIDAPNGSSDTFLFNDQIMDFDIQMRNLPRMTRLCIVIFEVTKLSRSKKSSNNKDNAQKDVSYNKNHLAWVNTTLLDYKDHLRTGRQVLYTWTYADDIQSDEVFHPLGTIEPNPRKEECALVHVTFHSSGAESVRYPCENTVLQYAADRAVASLREKQQQPAEPEKPLKDLKELIANYTGLDKIYEMVDQDRNAIWERRNDILRELPEQLPILLHCVYWKERDDVADIWYLLKRWPLISIERSLELLDYAYPDPAVRRFAIKCLQILKDDDLLLYLLQLVQAIKHESYLESDLVVLLLERALRNQRIGHYFFWHLRSEMQTPSMQTRFGLLLEVYLKGCKHHVAPLRKQLQVLEKLKQGSVIAKKGSKEKVKTMLQDFLRDQRNAGVFQNIQNPLNPSFRCSGVTPDQCKVMDSKMRPLWVVFENADLNSNDVYIIFKNGDDLRQDMLTLQMLRVMDKLWKRDGMDFRMNIYNCISMEQRLGMIEVVRHAETIANIQKEKGMFSATSPFKKGSLYSWLKEHNKPADKLNKAINEFTLSCAGYCVATYVLGVADRHSDNIMVKRNGQLFHIDFGHILGHFKEKFGVRRERVPFVLTHDFVYVINKGCNDREAKEFCHFQELCERAFLTLRKHGCLILSLFSMMISTGLPELSSEKDLNYLRETLVSSNRTAIDRKPPSLQFLYISGAGLYGGKSTRTFPGEIQRSFGELLENFPQLGLSQFLQEQQTVDSRHSRYIKSTKCNKQRTSTRSLCVYKTLSLTQKEAKQ</sequence>
<evidence type="ECO:0000256" key="6">
    <source>
        <dbReference type="ARBA" id="ARBA00022840"/>
    </source>
</evidence>
<dbReference type="GO" id="GO:0016303">
    <property type="term" value="F:1-phosphatidylinositol-3-kinase activity"/>
    <property type="evidence" value="ECO:0007669"/>
    <property type="project" value="UniProtKB-EC"/>
</dbReference>
<dbReference type="SMART" id="SM00146">
    <property type="entry name" value="PI3Kc"/>
    <property type="match status" value="1"/>
</dbReference>
<keyword evidence="5 13" id="KW-0418">Kinase</keyword>
<dbReference type="InterPro" id="IPR029071">
    <property type="entry name" value="Ubiquitin-like_domsf"/>
</dbReference>
<evidence type="ECO:0000256" key="2">
    <source>
        <dbReference type="ARBA" id="ARBA00012073"/>
    </source>
</evidence>
<dbReference type="AlphaFoldDB" id="A0A3B0K0I3"/>
<dbReference type="InterPro" id="IPR036940">
    <property type="entry name" value="PI3/4_kinase_cat_sf"/>
</dbReference>
<organism evidence="13 14">
    <name type="scientific">Drosophila guanche</name>
    <name type="common">Fruit fly</name>
    <dbReference type="NCBI Taxonomy" id="7266"/>
    <lineage>
        <taxon>Eukaryota</taxon>
        <taxon>Metazoa</taxon>
        <taxon>Ecdysozoa</taxon>
        <taxon>Arthropoda</taxon>
        <taxon>Hexapoda</taxon>
        <taxon>Insecta</taxon>
        <taxon>Pterygota</taxon>
        <taxon>Neoptera</taxon>
        <taxon>Endopterygota</taxon>
        <taxon>Diptera</taxon>
        <taxon>Brachycera</taxon>
        <taxon>Muscomorpha</taxon>
        <taxon>Ephydroidea</taxon>
        <taxon>Drosophilidae</taxon>
        <taxon>Drosophila</taxon>
        <taxon>Sophophora</taxon>
    </lineage>
</organism>
<dbReference type="GO" id="GO:0005942">
    <property type="term" value="C:phosphatidylinositol 3-kinase complex"/>
    <property type="evidence" value="ECO:0007669"/>
    <property type="project" value="TreeGrafter"/>
</dbReference>
<dbReference type="InterPro" id="IPR015433">
    <property type="entry name" value="PI3/4_kinase"/>
</dbReference>
<gene>
    <name evidence="13" type="ORF">DGUA_6G015583</name>
</gene>
<dbReference type="PROSITE" id="PS51547">
    <property type="entry name" value="C2_PI3K"/>
    <property type="match status" value="1"/>
</dbReference>
<evidence type="ECO:0000259" key="8">
    <source>
        <dbReference type="PROSITE" id="PS50290"/>
    </source>
</evidence>
<evidence type="ECO:0000256" key="3">
    <source>
        <dbReference type="ARBA" id="ARBA00022679"/>
    </source>
</evidence>
<dbReference type="SMART" id="SM00144">
    <property type="entry name" value="PI3K_rbd"/>
    <property type="match status" value="1"/>
</dbReference>
<dbReference type="InterPro" id="IPR002420">
    <property type="entry name" value="PI3K-type_C2_dom"/>
</dbReference>